<organism evidence="1 2">
    <name type="scientific">Mycobacterium yunnanensis</name>
    <dbReference type="NCBI Taxonomy" id="368477"/>
    <lineage>
        <taxon>Bacteria</taxon>
        <taxon>Bacillati</taxon>
        <taxon>Actinomycetota</taxon>
        <taxon>Actinomycetes</taxon>
        <taxon>Mycobacteriales</taxon>
        <taxon>Mycobacteriaceae</taxon>
        <taxon>Mycobacterium</taxon>
    </lineage>
</organism>
<proteinExistence type="predicted"/>
<gene>
    <name evidence="1" type="ORF">H7K45_12685</name>
</gene>
<evidence type="ECO:0000313" key="1">
    <source>
        <dbReference type="EMBL" id="MCV7421400.1"/>
    </source>
</evidence>
<reference evidence="1" key="1">
    <citation type="submission" date="2020-07" db="EMBL/GenBank/DDBJ databases">
        <authorList>
            <person name="Pettersson B.M.F."/>
            <person name="Behra P.R.K."/>
            <person name="Ramesh M."/>
            <person name="Das S."/>
            <person name="Dasgupta S."/>
            <person name="Kirsebom L.A."/>
        </authorList>
    </citation>
    <scope>NUCLEOTIDE SEQUENCE</scope>
    <source>
        <strain evidence="1">DSM 44838</strain>
    </source>
</reference>
<accession>A0A9X3BTQ5</accession>
<dbReference type="PROSITE" id="PS00732">
    <property type="entry name" value="RIBOSOMAL_S16"/>
    <property type="match status" value="1"/>
</dbReference>
<dbReference type="EMBL" id="JACKVK010000008">
    <property type="protein sequence ID" value="MCV7421400.1"/>
    <property type="molecule type" value="Genomic_DNA"/>
</dbReference>
<dbReference type="GO" id="GO:0006412">
    <property type="term" value="P:translation"/>
    <property type="evidence" value="ECO:0007669"/>
    <property type="project" value="InterPro"/>
</dbReference>
<evidence type="ECO:0000313" key="2">
    <source>
        <dbReference type="Proteomes" id="UP001141629"/>
    </source>
</evidence>
<dbReference type="InterPro" id="IPR020592">
    <property type="entry name" value="Ribosomal_bS16_CS"/>
</dbReference>
<name>A0A9X3BTQ5_9MYCO</name>
<reference evidence="1" key="2">
    <citation type="journal article" date="2022" name="BMC Genomics">
        <title>Comparative genome analysis of mycobacteria focusing on tRNA and non-coding RNA.</title>
        <authorList>
            <person name="Behra P.R.K."/>
            <person name="Pettersson B.M.F."/>
            <person name="Ramesh M."/>
            <person name="Das S."/>
            <person name="Dasgupta S."/>
            <person name="Kirsebom L.A."/>
        </authorList>
    </citation>
    <scope>NUCLEOTIDE SEQUENCE</scope>
    <source>
        <strain evidence="1">DSM 44838</strain>
    </source>
</reference>
<dbReference type="AlphaFoldDB" id="A0A9X3BTQ5"/>
<sequence>MRDEIQMRVADETSDAGLIIGVANELSLRLKRSGKALPPRTRSRHYKRPHQSLQAPIVFTREAHPIEMLIVMTLARTSGAAQFGFSPSGEVFTADTDGWSLPSGRRNDVTGLSPLLDEAAALFNEWRRDGRGGRFYARDGVFFDAQDGAVFLRIRECNDACDFDGQMGRHWRDAVVDLDGTAGPNTGRVARESHRPDDRNLLQKILGIFGR</sequence>
<dbReference type="GO" id="GO:0005840">
    <property type="term" value="C:ribosome"/>
    <property type="evidence" value="ECO:0007669"/>
    <property type="project" value="InterPro"/>
</dbReference>
<keyword evidence="2" id="KW-1185">Reference proteome</keyword>
<dbReference type="RefSeq" id="WP_263996176.1">
    <property type="nucleotide sequence ID" value="NZ_JACKVK010000008.1"/>
</dbReference>
<comment type="caution">
    <text evidence="1">The sequence shown here is derived from an EMBL/GenBank/DDBJ whole genome shotgun (WGS) entry which is preliminary data.</text>
</comment>
<dbReference type="GO" id="GO:0003735">
    <property type="term" value="F:structural constituent of ribosome"/>
    <property type="evidence" value="ECO:0007669"/>
    <property type="project" value="InterPro"/>
</dbReference>
<protein>
    <submittedName>
        <fullName evidence="1">Uncharacterized protein</fullName>
    </submittedName>
</protein>
<dbReference type="Proteomes" id="UP001141629">
    <property type="component" value="Unassembled WGS sequence"/>
</dbReference>